<dbReference type="SMART" id="SM01388">
    <property type="entry name" value="Mob1_phocein"/>
    <property type="match status" value="1"/>
</dbReference>
<dbReference type="RefSeq" id="XP_025377396.1">
    <property type="nucleotide sequence ID" value="XM_025519617.1"/>
</dbReference>
<keyword evidence="1" id="KW-0862">Zinc</keyword>
<dbReference type="Gene3D" id="1.20.140.30">
    <property type="entry name" value="MOB kinase activator"/>
    <property type="match status" value="1"/>
</dbReference>
<dbReference type="InterPro" id="IPR036703">
    <property type="entry name" value="MOB_kinase_act_sf"/>
</dbReference>
<feature type="binding site" evidence="1">
    <location>
        <position position="291"/>
    </location>
    <ligand>
        <name>Zn(2+)</name>
        <dbReference type="ChEBI" id="CHEBI:29105"/>
    </ligand>
</feature>
<dbReference type="SUPFAM" id="SSF101152">
    <property type="entry name" value="Mob1/phocein"/>
    <property type="match status" value="1"/>
</dbReference>
<dbReference type="GeneID" id="37041533"/>
<accession>A0A316YNF8</accession>
<dbReference type="Pfam" id="PF03637">
    <property type="entry name" value="Mob1_phocein"/>
    <property type="match status" value="1"/>
</dbReference>
<keyword evidence="1" id="KW-0479">Metal-binding</keyword>
<evidence type="ECO:0000256" key="1">
    <source>
        <dbReference type="PIRSR" id="PIRSR605301-1"/>
    </source>
</evidence>
<dbReference type="STRING" id="215250.A0A316YNF8"/>
<evidence type="ECO:0000256" key="2">
    <source>
        <dbReference type="SAM" id="MobiDB-lite"/>
    </source>
</evidence>
<evidence type="ECO:0000313" key="4">
    <source>
        <dbReference type="Proteomes" id="UP000245768"/>
    </source>
</evidence>
<dbReference type="InParanoid" id="A0A316YNF8"/>
<feature type="compositionally biased region" description="Low complexity" evidence="2">
    <location>
        <begin position="16"/>
        <end position="44"/>
    </location>
</feature>
<dbReference type="EMBL" id="KZ819636">
    <property type="protein sequence ID" value="PWN90198.1"/>
    <property type="molecule type" value="Genomic_DNA"/>
</dbReference>
<dbReference type="OrthoDB" id="10262609at2759"/>
<reference evidence="3 4" key="1">
    <citation type="journal article" date="2018" name="Mol. Biol. Evol.">
        <title>Broad Genomic Sampling Reveals a Smut Pathogenic Ancestry of the Fungal Clade Ustilaginomycotina.</title>
        <authorList>
            <person name="Kijpornyongpan T."/>
            <person name="Mondo S.J."/>
            <person name="Barry K."/>
            <person name="Sandor L."/>
            <person name="Lee J."/>
            <person name="Lipzen A."/>
            <person name="Pangilinan J."/>
            <person name="LaButti K."/>
            <person name="Hainaut M."/>
            <person name="Henrissat B."/>
            <person name="Grigoriev I.V."/>
            <person name="Spatafora J.W."/>
            <person name="Aime M.C."/>
        </authorList>
    </citation>
    <scope>NUCLEOTIDE SEQUENCE [LARGE SCALE GENOMIC DNA]</scope>
    <source>
        <strain evidence="3 4">MCA 4198</strain>
    </source>
</reference>
<feature type="compositionally biased region" description="Pro residues" evidence="2">
    <location>
        <begin position="45"/>
        <end position="58"/>
    </location>
</feature>
<sequence>MLEVATRLSPAHHPHLSPAASSSSSPPSTASSSSAPSKSALADPAPLPVRPLRAPPSPLVEKATPAPLARLDSSMNGKKGHSQPHLHRIRKGQRLEDIQPPVPSVLPPLHYIDSPFQLQEYLSLLIRQDPHNVERIVALPQPSSEISRTFAEEALALQKGKAKDDNAFLPDEEPQAVDTDVWVYEQLRRIVLGFSTPWLTSLQKECDRKTRPKTCDAMNADDWMYLCASHGEEKQCCAIDYIVHTLDGTTALLNSARHFPSRTYIPTTSLRHFGSVSRRLSRIFVHAYEHHSDVFEACEAETSLYARFLALVQTYDLIAVDSLPLLGAKARTRSLPNEDGSDLIGRGTNADEAADAPRKILLRGDPVEADGLARSDSNASTRTAVRIGGQEDVLEVATARRDLSPPEAPADAEDIDDEDGP</sequence>
<feature type="compositionally biased region" description="Acidic residues" evidence="2">
    <location>
        <begin position="410"/>
        <end position="421"/>
    </location>
</feature>
<feature type="binding site" evidence="1">
    <location>
        <position position="286"/>
    </location>
    <ligand>
        <name>Zn(2+)</name>
        <dbReference type="ChEBI" id="CHEBI:29105"/>
    </ligand>
</feature>
<evidence type="ECO:0000313" key="3">
    <source>
        <dbReference type="EMBL" id="PWN90198.1"/>
    </source>
</evidence>
<keyword evidence="4" id="KW-1185">Reference proteome</keyword>
<dbReference type="PANTHER" id="PTHR22599">
    <property type="entry name" value="MPS ONE BINDER KINASE ACTIVATOR-LIKE MOB"/>
    <property type="match status" value="1"/>
</dbReference>
<feature type="compositionally biased region" description="Basic residues" evidence="2">
    <location>
        <begin position="78"/>
        <end position="92"/>
    </location>
</feature>
<gene>
    <name evidence="3" type="ORF">FA10DRAFT_251577</name>
</gene>
<dbReference type="InterPro" id="IPR005301">
    <property type="entry name" value="MOB_kinase_act_fam"/>
</dbReference>
<feature type="binding site" evidence="1">
    <location>
        <position position="206"/>
    </location>
    <ligand>
        <name>Zn(2+)</name>
        <dbReference type="ChEBI" id="CHEBI:29105"/>
    </ligand>
</feature>
<dbReference type="Proteomes" id="UP000245768">
    <property type="component" value="Unassembled WGS sequence"/>
</dbReference>
<dbReference type="AlphaFoldDB" id="A0A316YNF8"/>
<organism evidence="3 4">
    <name type="scientific">Acaromyces ingoldii</name>
    <dbReference type="NCBI Taxonomy" id="215250"/>
    <lineage>
        <taxon>Eukaryota</taxon>
        <taxon>Fungi</taxon>
        <taxon>Dikarya</taxon>
        <taxon>Basidiomycota</taxon>
        <taxon>Ustilaginomycotina</taxon>
        <taxon>Exobasidiomycetes</taxon>
        <taxon>Exobasidiales</taxon>
        <taxon>Cryptobasidiaceae</taxon>
        <taxon>Acaromyces</taxon>
    </lineage>
</organism>
<feature type="binding site" evidence="1">
    <location>
        <position position="215"/>
    </location>
    <ligand>
        <name>Zn(2+)</name>
        <dbReference type="ChEBI" id="CHEBI:29105"/>
    </ligand>
</feature>
<protein>
    <submittedName>
        <fullName evidence="3">Mob1/phocein</fullName>
    </submittedName>
</protein>
<feature type="region of interest" description="Disordered" evidence="2">
    <location>
        <begin position="1"/>
        <end position="93"/>
    </location>
</feature>
<feature type="region of interest" description="Disordered" evidence="2">
    <location>
        <begin position="370"/>
        <end position="421"/>
    </location>
</feature>
<name>A0A316YNF8_9BASI</name>
<proteinExistence type="predicted"/>